<feature type="non-terminal residue" evidence="1">
    <location>
        <position position="1"/>
    </location>
</feature>
<gene>
    <name evidence="1" type="ORF">TSPGSL018_4423</name>
</gene>
<organism evidence="1">
    <name type="scientific">Tetraselmis sp. GSL018</name>
    <dbReference type="NCBI Taxonomy" id="582737"/>
    <lineage>
        <taxon>Eukaryota</taxon>
        <taxon>Viridiplantae</taxon>
        <taxon>Chlorophyta</taxon>
        <taxon>core chlorophytes</taxon>
        <taxon>Chlorodendrophyceae</taxon>
        <taxon>Chlorodendrales</taxon>
        <taxon>Chlorodendraceae</taxon>
        <taxon>Tetraselmis</taxon>
    </lineage>
</organism>
<evidence type="ECO:0000313" key="1">
    <source>
        <dbReference type="EMBL" id="JAC70315.1"/>
    </source>
</evidence>
<reference evidence="1" key="1">
    <citation type="submission" date="2014-05" db="EMBL/GenBank/DDBJ databases">
        <title>The transcriptome of the halophilic microalga Tetraselmis sp. GSL018 isolated from the Great Salt Lake, Utah.</title>
        <authorList>
            <person name="Jinkerson R.E."/>
            <person name="D'Adamo S."/>
            <person name="Posewitz M.C."/>
        </authorList>
    </citation>
    <scope>NUCLEOTIDE SEQUENCE</scope>
    <source>
        <strain evidence="1">GSL018</strain>
    </source>
</reference>
<name>A0A061RI21_9CHLO</name>
<protein>
    <submittedName>
        <fullName evidence="1">Uncharacterized protein</fullName>
    </submittedName>
</protein>
<dbReference type="EMBL" id="GBEZ01015887">
    <property type="protein sequence ID" value="JAC70315.1"/>
    <property type="molecule type" value="Transcribed_RNA"/>
</dbReference>
<sequence>CCIFRRSFTTSELTRNDGGEDEHPTTRQQCLQNRHQRQQFSQQVNLIST</sequence>
<proteinExistence type="predicted"/>
<accession>A0A061RI21</accession>
<dbReference type="AlphaFoldDB" id="A0A061RI21"/>